<keyword evidence="2" id="KW-0547">Nucleotide-binding</keyword>
<dbReference type="EMBL" id="CAFBOF010000084">
    <property type="protein sequence ID" value="CAB4991433.1"/>
    <property type="molecule type" value="Genomic_DNA"/>
</dbReference>
<sequence>MERVFEIGRVFRNEGLSTRHNPEFTMLEAYQALADYTDMMTLVEELVVECAQAANGTKMVTIDGTTIDLSPPWPRRTMIDLIKEATGHDVHPETPLEKLVAIADELEVARNPQASAGQLILDIYEKTVEPNLVSPTFVLDYPREVSPLARVHRDDPALVERFEAVVMGRELANAFSELNDPIDQQERFVAQEALASAGDAEAHGVDHDYVRALEHGLPPCGGVGVGIDRLVMLLAQVSSIREVILFPHLRPERN</sequence>
<dbReference type="PANTHER" id="PTHR42918">
    <property type="entry name" value="LYSYL-TRNA SYNTHETASE"/>
    <property type="match status" value="1"/>
</dbReference>
<dbReference type="InterPro" id="IPR045864">
    <property type="entry name" value="aa-tRNA-synth_II/BPL/LPL"/>
</dbReference>
<dbReference type="InterPro" id="IPR018149">
    <property type="entry name" value="Lys-tRNA-synth_II_C"/>
</dbReference>
<keyword evidence="3" id="KW-0067">ATP-binding</keyword>
<evidence type="ECO:0000256" key="2">
    <source>
        <dbReference type="ARBA" id="ARBA00022741"/>
    </source>
</evidence>
<keyword evidence="1" id="KW-0436">Ligase</keyword>
<protein>
    <submittedName>
        <fullName evidence="5">Unannotated protein</fullName>
    </submittedName>
</protein>
<dbReference type="Pfam" id="PF00152">
    <property type="entry name" value="tRNA-synt_2"/>
    <property type="match status" value="1"/>
</dbReference>
<gene>
    <name evidence="5" type="ORF">UFOPK3897_01749</name>
</gene>
<accession>A0A6J7NLD2</accession>
<dbReference type="InterPro" id="IPR004364">
    <property type="entry name" value="Aa-tRNA-synt_II"/>
</dbReference>
<dbReference type="PRINTS" id="PR00982">
    <property type="entry name" value="TRNASYNTHLYS"/>
</dbReference>
<reference evidence="5" key="1">
    <citation type="submission" date="2020-05" db="EMBL/GenBank/DDBJ databases">
        <authorList>
            <person name="Chiriac C."/>
            <person name="Salcher M."/>
            <person name="Ghai R."/>
            <person name="Kavagutti S V."/>
        </authorList>
    </citation>
    <scope>NUCLEOTIDE SEQUENCE</scope>
</reference>
<dbReference type="GO" id="GO:0005829">
    <property type="term" value="C:cytosol"/>
    <property type="evidence" value="ECO:0007669"/>
    <property type="project" value="TreeGrafter"/>
</dbReference>
<dbReference type="InterPro" id="IPR006195">
    <property type="entry name" value="aa-tRNA-synth_II"/>
</dbReference>
<dbReference type="PANTHER" id="PTHR42918:SF15">
    <property type="entry name" value="LYSINE--TRNA LIGASE, CHLOROPLASTIC_MITOCHONDRIAL"/>
    <property type="match status" value="1"/>
</dbReference>
<proteinExistence type="predicted"/>
<evidence type="ECO:0000259" key="4">
    <source>
        <dbReference type="PROSITE" id="PS50862"/>
    </source>
</evidence>
<dbReference type="GO" id="GO:0000049">
    <property type="term" value="F:tRNA binding"/>
    <property type="evidence" value="ECO:0007669"/>
    <property type="project" value="TreeGrafter"/>
</dbReference>
<evidence type="ECO:0000256" key="1">
    <source>
        <dbReference type="ARBA" id="ARBA00022598"/>
    </source>
</evidence>
<dbReference type="PROSITE" id="PS50862">
    <property type="entry name" value="AA_TRNA_LIGASE_II"/>
    <property type="match status" value="1"/>
</dbReference>
<dbReference type="Gene3D" id="3.30.930.10">
    <property type="entry name" value="Bira Bifunctional Protein, Domain 2"/>
    <property type="match status" value="1"/>
</dbReference>
<evidence type="ECO:0000256" key="3">
    <source>
        <dbReference type="ARBA" id="ARBA00022840"/>
    </source>
</evidence>
<dbReference type="GO" id="GO:0004824">
    <property type="term" value="F:lysine-tRNA ligase activity"/>
    <property type="evidence" value="ECO:0007669"/>
    <property type="project" value="InterPro"/>
</dbReference>
<organism evidence="5">
    <name type="scientific">freshwater metagenome</name>
    <dbReference type="NCBI Taxonomy" id="449393"/>
    <lineage>
        <taxon>unclassified sequences</taxon>
        <taxon>metagenomes</taxon>
        <taxon>ecological metagenomes</taxon>
    </lineage>
</organism>
<dbReference type="GO" id="GO:0006430">
    <property type="term" value="P:lysyl-tRNA aminoacylation"/>
    <property type="evidence" value="ECO:0007669"/>
    <property type="project" value="InterPro"/>
</dbReference>
<feature type="domain" description="Aminoacyl-transfer RNA synthetases class-II family profile" evidence="4">
    <location>
        <begin position="1"/>
        <end position="251"/>
    </location>
</feature>
<dbReference type="AlphaFoldDB" id="A0A6J7NLD2"/>
<dbReference type="GO" id="GO:0005524">
    <property type="term" value="F:ATP binding"/>
    <property type="evidence" value="ECO:0007669"/>
    <property type="project" value="UniProtKB-KW"/>
</dbReference>
<name>A0A6J7NLD2_9ZZZZ</name>
<dbReference type="SUPFAM" id="SSF55681">
    <property type="entry name" value="Class II aaRS and biotin synthetases"/>
    <property type="match status" value="1"/>
</dbReference>
<evidence type="ECO:0000313" key="5">
    <source>
        <dbReference type="EMBL" id="CAB4991433.1"/>
    </source>
</evidence>